<dbReference type="InterPro" id="IPR006674">
    <property type="entry name" value="HD_domain"/>
</dbReference>
<organism evidence="2 3">
    <name type="scientific">Ruminococcus gauvreauii</name>
    <dbReference type="NCBI Taxonomy" id="438033"/>
    <lineage>
        <taxon>Bacteria</taxon>
        <taxon>Bacillati</taxon>
        <taxon>Bacillota</taxon>
        <taxon>Clostridia</taxon>
        <taxon>Eubacteriales</taxon>
        <taxon>Oscillospiraceae</taxon>
        <taxon>Ruminococcus</taxon>
    </lineage>
</organism>
<dbReference type="SUPFAM" id="SSF109604">
    <property type="entry name" value="HD-domain/PDEase-like"/>
    <property type="match status" value="1"/>
</dbReference>
<evidence type="ECO:0000313" key="2">
    <source>
        <dbReference type="EMBL" id="UWP60712.1"/>
    </source>
</evidence>
<evidence type="ECO:0000259" key="1">
    <source>
        <dbReference type="SMART" id="SM00471"/>
    </source>
</evidence>
<dbReference type="CDD" id="cd00077">
    <property type="entry name" value="HDc"/>
    <property type="match status" value="1"/>
</dbReference>
<dbReference type="InterPro" id="IPR003607">
    <property type="entry name" value="HD/PDEase_dom"/>
</dbReference>
<dbReference type="Pfam" id="PF01966">
    <property type="entry name" value="HD"/>
    <property type="match status" value="1"/>
</dbReference>
<dbReference type="RefSeq" id="WP_028530372.1">
    <property type="nucleotide sequence ID" value="NZ_CABLBR010000002.1"/>
</dbReference>
<keyword evidence="3" id="KW-1185">Reference proteome</keyword>
<name>A0ABY5VK79_9FIRM</name>
<dbReference type="Proteomes" id="UP001060164">
    <property type="component" value="Chromosome"/>
</dbReference>
<proteinExistence type="predicted"/>
<sequence>MKRVNEIWNHPVYQTHLTKVLRWEEERKFCRHTVEHFLDTARLAYIYSLEEGLCIPKDLIYAAALLHDIGRHLQYEEGTPHEKASAGIAAQILPECGFTEAECERILDAVLSHRRSAGRSDFGRIFYRADKMSRCCFSCPVQEECDWPEEKKNLQIQY</sequence>
<gene>
    <name evidence="2" type="ORF">NQ502_06675</name>
</gene>
<protein>
    <submittedName>
        <fullName evidence="2">HD domain-containing protein</fullName>
    </submittedName>
</protein>
<feature type="domain" description="HD/PDEase" evidence="1">
    <location>
        <begin position="29"/>
        <end position="144"/>
    </location>
</feature>
<evidence type="ECO:0000313" key="3">
    <source>
        <dbReference type="Proteomes" id="UP001060164"/>
    </source>
</evidence>
<reference evidence="2" key="1">
    <citation type="journal article" date="2022" name="Cell">
        <title>Design, construction, and in vivo augmentation of a complex gut microbiome.</title>
        <authorList>
            <person name="Cheng A.G."/>
            <person name="Ho P.Y."/>
            <person name="Aranda-Diaz A."/>
            <person name="Jain S."/>
            <person name="Yu F.B."/>
            <person name="Meng X."/>
            <person name="Wang M."/>
            <person name="Iakiviak M."/>
            <person name="Nagashima K."/>
            <person name="Zhao A."/>
            <person name="Murugkar P."/>
            <person name="Patil A."/>
            <person name="Atabakhsh K."/>
            <person name="Weakley A."/>
            <person name="Yan J."/>
            <person name="Brumbaugh A.R."/>
            <person name="Higginbottom S."/>
            <person name="Dimas A."/>
            <person name="Shiver A.L."/>
            <person name="Deutschbauer A."/>
            <person name="Neff N."/>
            <person name="Sonnenburg J.L."/>
            <person name="Huang K.C."/>
            <person name="Fischbach M.A."/>
        </authorList>
    </citation>
    <scope>NUCLEOTIDE SEQUENCE</scope>
    <source>
        <strain evidence="2">DSM 19829</strain>
    </source>
</reference>
<dbReference type="Gene3D" id="1.10.3210.10">
    <property type="entry name" value="Hypothetical protein af1432"/>
    <property type="match status" value="1"/>
</dbReference>
<accession>A0ABY5VK79</accession>
<dbReference type="EMBL" id="CP102290">
    <property type="protein sequence ID" value="UWP60712.1"/>
    <property type="molecule type" value="Genomic_DNA"/>
</dbReference>
<dbReference type="SMART" id="SM00471">
    <property type="entry name" value="HDc"/>
    <property type="match status" value="1"/>
</dbReference>